<accession>A0A2U1N5D0</accession>
<feature type="domain" description="O-methyltransferase dimerisation" evidence="5">
    <location>
        <begin position="16"/>
        <end position="110"/>
    </location>
</feature>
<dbReference type="InterPro" id="IPR036388">
    <property type="entry name" value="WH-like_DNA-bd_sf"/>
</dbReference>
<proteinExistence type="predicted"/>
<feature type="compositionally biased region" description="Polar residues" evidence="4">
    <location>
        <begin position="182"/>
        <end position="191"/>
    </location>
</feature>
<feature type="region of interest" description="Disordered" evidence="4">
    <location>
        <begin position="166"/>
        <end position="215"/>
    </location>
</feature>
<organism evidence="6 7">
    <name type="scientific">Artemisia annua</name>
    <name type="common">Sweet wormwood</name>
    <dbReference type="NCBI Taxonomy" id="35608"/>
    <lineage>
        <taxon>Eukaryota</taxon>
        <taxon>Viridiplantae</taxon>
        <taxon>Streptophyta</taxon>
        <taxon>Embryophyta</taxon>
        <taxon>Tracheophyta</taxon>
        <taxon>Spermatophyta</taxon>
        <taxon>Magnoliopsida</taxon>
        <taxon>eudicotyledons</taxon>
        <taxon>Gunneridae</taxon>
        <taxon>Pentapetalae</taxon>
        <taxon>asterids</taxon>
        <taxon>campanulids</taxon>
        <taxon>Asterales</taxon>
        <taxon>Asteraceae</taxon>
        <taxon>Asteroideae</taxon>
        <taxon>Anthemideae</taxon>
        <taxon>Artemisiinae</taxon>
        <taxon>Artemisia</taxon>
    </lineage>
</organism>
<dbReference type="Gene3D" id="1.10.10.10">
    <property type="entry name" value="Winged helix-like DNA-binding domain superfamily/Winged helix DNA-binding domain"/>
    <property type="match status" value="1"/>
</dbReference>
<dbReference type="SUPFAM" id="SSF46785">
    <property type="entry name" value="Winged helix' DNA-binding domain"/>
    <property type="match status" value="1"/>
</dbReference>
<evidence type="ECO:0000256" key="1">
    <source>
        <dbReference type="ARBA" id="ARBA00022603"/>
    </source>
</evidence>
<protein>
    <submittedName>
        <fullName evidence="6">Caffeate O-methyltransferase (COMT) family</fullName>
    </submittedName>
</protein>
<dbReference type="InterPro" id="IPR016461">
    <property type="entry name" value="COMT-like"/>
</dbReference>
<name>A0A2U1N5D0_ARTAN</name>
<reference evidence="6 7" key="1">
    <citation type="journal article" date="2018" name="Mol. Plant">
        <title>The genome of Artemisia annua provides insight into the evolution of Asteraceae family and artemisinin biosynthesis.</title>
        <authorList>
            <person name="Shen Q."/>
            <person name="Zhang L."/>
            <person name="Liao Z."/>
            <person name="Wang S."/>
            <person name="Yan T."/>
            <person name="Shi P."/>
            <person name="Liu M."/>
            <person name="Fu X."/>
            <person name="Pan Q."/>
            <person name="Wang Y."/>
            <person name="Lv Z."/>
            <person name="Lu X."/>
            <person name="Zhang F."/>
            <person name="Jiang W."/>
            <person name="Ma Y."/>
            <person name="Chen M."/>
            <person name="Hao X."/>
            <person name="Li L."/>
            <person name="Tang Y."/>
            <person name="Lv G."/>
            <person name="Zhou Y."/>
            <person name="Sun X."/>
            <person name="Brodelius P.E."/>
            <person name="Rose J.K.C."/>
            <person name="Tang K."/>
        </authorList>
    </citation>
    <scope>NUCLEOTIDE SEQUENCE [LARGE SCALE GENOMIC DNA]</scope>
    <source>
        <strain evidence="7">cv. Huhao1</strain>
        <tissue evidence="6">Leaf</tissue>
    </source>
</reference>
<feature type="compositionally biased region" description="Basic and acidic residues" evidence="4">
    <location>
        <begin position="382"/>
        <end position="397"/>
    </location>
</feature>
<gene>
    <name evidence="6" type="ORF">CTI12_AA304290</name>
</gene>
<keyword evidence="7" id="KW-1185">Reference proteome</keyword>
<sequence length="553" mass="63363">MSGAVLLEEEELQRVMQMLAATILPMVMKTVIELDLFEIIVKVNNSGGEFTSSDIFSHLPIRNPQTIFIIERVLRYLASKYILTSKIVTDQNEDTKKLYSMTPICKYFVSNEDGVSFANFFLFQNDKEAVKEMDKRKVDEVSGSKGGELNDKDEIVETVDVSVTVNSDQIGGDEQSSEQEAMESNVSTPSPVKTHETSTSKSASSSALNKDVDTNNEHNTYAKMLKKDVNALNKELVYIAPNVNKDATASVCQMGVGKISYARVLVEVEAGKELKEQVKIEYIDKNKNVKGSKEVQVEYEWKPERCNHYNVFGHSFGTCNARPRTESELKEKAAEEEKLKNKNIVQDDGFIDVQYKKRNVMQQRKNGQYRNYGQNMQRQEYRKKNNGNEKGKEKVVEESVSNKTVDQNRRRGSNVNRYENWTKEMEDYFKTQWEMDRLKEQEDRVNNEEDVMEGVGEMAHTMTSENLVADNPHCSETKIQECNALKDYNEAVDEEEQFLFQKAKVDWICKGDRNNKFFHKVLKSKSHVNKIVSVMNDDGVVLEGELMENQGRT</sequence>
<dbReference type="GO" id="GO:0046983">
    <property type="term" value="F:protein dimerization activity"/>
    <property type="evidence" value="ECO:0007669"/>
    <property type="project" value="InterPro"/>
</dbReference>
<dbReference type="PANTHER" id="PTHR11746">
    <property type="entry name" value="O-METHYLTRANSFERASE"/>
    <property type="match status" value="1"/>
</dbReference>
<dbReference type="Pfam" id="PF08100">
    <property type="entry name" value="Dimerisation"/>
    <property type="match status" value="1"/>
</dbReference>
<keyword evidence="3" id="KW-0949">S-adenosyl-L-methionine</keyword>
<dbReference type="AlphaFoldDB" id="A0A2U1N5D0"/>
<dbReference type="EMBL" id="PKPP01003579">
    <property type="protein sequence ID" value="PWA68705.1"/>
    <property type="molecule type" value="Genomic_DNA"/>
</dbReference>
<keyword evidence="2 6" id="KW-0808">Transferase</keyword>
<dbReference type="GO" id="GO:0008757">
    <property type="term" value="F:S-adenosylmethionine-dependent methyltransferase activity"/>
    <property type="evidence" value="ECO:0007669"/>
    <property type="project" value="UniProtKB-ARBA"/>
</dbReference>
<dbReference type="GO" id="GO:0032259">
    <property type="term" value="P:methylation"/>
    <property type="evidence" value="ECO:0007669"/>
    <property type="project" value="UniProtKB-KW"/>
</dbReference>
<keyword evidence="1 6" id="KW-0489">Methyltransferase</keyword>
<evidence type="ECO:0000256" key="3">
    <source>
        <dbReference type="ARBA" id="ARBA00022691"/>
    </source>
</evidence>
<evidence type="ECO:0000313" key="6">
    <source>
        <dbReference type="EMBL" id="PWA68705.1"/>
    </source>
</evidence>
<evidence type="ECO:0000256" key="2">
    <source>
        <dbReference type="ARBA" id="ARBA00022679"/>
    </source>
</evidence>
<evidence type="ECO:0000256" key="4">
    <source>
        <dbReference type="SAM" id="MobiDB-lite"/>
    </source>
</evidence>
<comment type="caution">
    <text evidence="6">The sequence shown here is derived from an EMBL/GenBank/DDBJ whole genome shotgun (WGS) entry which is preliminary data.</text>
</comment>
<dbReference type="FunFam" id="1.10.10.10:FF:000357">
    <property type="entry name" value="Caffeic acid 3-O-methyltransferase"/>
    <property type="match status" value="1"/>
</dbReference>
<evidence type="ECO:0000259" key="5">
    <source>
        <dbReference type="Pfam" id="PF08100"/>
    </source>
</evidence>
<evidence type="ECO:0000313" key="7">
    <source>
        <dbReference type="Proteomes" id="UP000245207"/>
    </source>
</evidence>
<dbReference type="OrthoDB" id="1606438at2759"/>
<dbReference type="Proteomes" id="UP000245207">
    <property type="component" value="Unassembled WGS sequence"/>
</dbReference>
<feature type="region of interest" description="Disordered" evidence="4">
    <location>
        <begin position="382"/>
        <end position="411"/>
    </location>
</feature>
<dbReference type="STRING" id="35608.A0A2U1N5D0"/>
<dbReference type="InterPro" id="IPR012967">
    <property type="entry name" value="COMT_dimerisation"/>
</dbReference>
<dbReference type="InterPro" id="IPR036390">
    <property type="entry name" value="WH_DNA-bd_sf"/>
</dbReference>